<dbReference type="EMBL" id="LBXO01000048">
    <property type="protein sequence ID" value="KKR31899.1"/>
    <property type="molecule type" value="Genomic_DNA"/>
</dbReference>
<dbReference type="GO" id="GO:0006261">
    <property type="term" value="P:DNA-templated DNA replication"/>
    <property type="evidence" value="ECO:0007669"/>
    <property type="project" value="TreeGrafter"/>
</dbReference>
<dbReference type="Gene3D" id="3.40.50.300">
    <property type="entry name" value="P-loop containing nucleotide triphosphate hydrolases"/>
    <property type="match status" value="1"/>
</dbReference>
<dbReference type="AlphaFoldDB" id="A0A0G0PUP9"/>
<sequence>MEKTENNLNWPILGNEHIVEFLSKSLKDGRVFGTYIFSGPDDLGKTTVAKYFAYSMLCQKNDSSKASVEIKKLPCGECTTCRQNKVGQALTTEDDNFMGVHPDLHIIKREKDKKNISIDQVRSLIHSLSMSSFLNSYKIGIIKNAESLNDESANALLKTLEEPKNKVIIILITSDAEALPATILSRSQLLRFRPVKTDLIYDYLIKTFGTSRVTARNLARLSLGRPALAVKFLENKDFYESYLKRVSVFLNFSTKDINERFLMIEELLGTKITGQETVKLAKRIIEVWQGVARDLILANYGQHDLIQHEMMDQELIREKAKLTIPVLLSLSEKLSQADKYLKANVNPKLVLEGVAISF</sequence>
<organism evidence="1 2">
    <name type="scientific">Candidatus Falkowbacteria bacterium GW2011_GWF2_39_8</name>
    <dbReference type="NCBI Taxonomy" id="1618642"/>
    <lineage>
        <taxon>Bacteria</taxon>
        <taxon>Candidatus Falkowiibacteriota</taxon>
    </lineage>
</organism>
<proteinExistence type="predicted"/>
<evidence type="ECO:0000313" key="1">
    <source>
        <dbReference type="EMBL" id="KKR31899.1"/>
    </source>
</evidence>
<dbReference type="InterPro" id="IPR027417">
    <property type="entry name" value="P-loop_NTPase"/>
</dbReference>
<dbReference type="PANTHER" id="PTHR11669">
    <property type="entry name" value="REPLICATION FACTOR C / DNA POLYMERASE III GAMMA-TAU SUBUNIT"/>
    <property type="match status" value="1"/>
</dbReference>
<reference evidence="1 2" key="1">
    <citation type="journal article" date="2015" name="Nature">
        <title>rRNA introns, odd ribosomes, and small enigmatic genomes across a large radiation of phyla.</title>
        <authorList>
            <person name="Brown C.T."/>
            <person name="Hug L.A."/>
            <person name="Thomas B.C."/>
            <person name="Sharon I."/>
            <person name="Castelle C.J."/>
            <person name="Singh A."/>
            <person name="Wilkins M.J."/>
            <person name="Williams K.H."/>
            <person name="Banfield J.F."/>
        </authorList>
    </citation>
    <scope>NUCLEOTIDE SEQUENCE [LARGE SCALE GENOMIC DNA]</scope>
</reference>
<name>A0A0G0PUP9_9BACT</name>
<gene>
    <name evidence="1" type="ORF">UT64_C0048G0005</name>
</gene>
<evidence type="ECO:0000313" key="2">
    <source>
        <dbReference type="Proteomes" id="UP000034137"/>
    </source>
</evidence>
<protein>
    <submittedName>
        <fullName evidence="1">Polymerase III, delta prime subunit protein</fullName>
    </submittedName>
</protein>
<dbReference type="Pfam" id="PF13177">
    <property type="entry name" value="DNA_pol3_delta2"/>
    <property type="match status" value="1"/>
</dbReference>
<accession>A0A0G0PUP9</accession>
<comment type="caution">
    <text evidence="1">The sequence shown here is derived from an EMBL/GenBank/DDBJ whole genome shotgun (WGS) entry which is preliminary data.</text>
</comment>
<dbReference type="SUPFAM" id="SSF52540">
    <property type="entry name" value="P-loop containing nucleoside triphosphate hydrolases"/>
    <property type="match status" value="1"/>
</dbReference>
<dbReference type="PANTHER" id="PTHR11669:SF8">
    <property type="entry name" value="DNA POLYMERASE III SUBUNIT DELTA"/>
    <property type="match status" value="1"/>
</dbReference>
<dbReference type="InterPro" id="IPR050238">
    <property type="entry name" value="DNA_Rep/Repair_Clamp_Loader"/>
</dbReference>
<dbReference type="Proteomes" id="UP000034137">
    <property type="component" value="Unassembled WGS sequence"/>
</dbReference>